<dbReference type="Gene3D" id="3.90.210.10">
    <property type="entry name" value="Heat-Labile Enterotoxin, subunit A"/>
    <property type="match status" value="1"/>
</dbReference>
<keyword evidence="6" id="KW-1015">Disulfide bond</keyword>
<evidence type="ECO:0000256" key="5">
    <source>
        <dbReference type="ARBA" id="ARBA00023026"/>
    </source>
</evidence>
<dbReference type="InterPro" id="IPR001144">
    <property type="entry name" value="Enterotoxin_A"/>
</dbReference>
<feature type="compositionally biased region" description="Basic and acidic residues" evidence="7">
    <location>
        <begin position="768"/>
        <end position="780"/>
    </location>
</feature>
<proteinExistence type="inferred from homology"/>
<evidence type="ECO:0000256" key="1">
    <source>
        <dbReference type="ARBA" id="ARBA00009092"/>
    </source>
</evidence>
<evidence type="ECO:0000256" key="2">
    <source>
        <dbReference type="ARBA" id="ARBA00022656"/>
    </source>
</evidence>
<feature type="compositionally biased region" description="Basic and acidic residues" evidence="7">
    <location>
        <begin position="256"/>
        <end position="271"/>
    </location>
</feature>
<dbReference type="Pfam" id="PF01375">
    <property type="entry name" value="Enterotoxin_a"/>
    <property type="match status" value="1"/>
</dbReference>
<accession>A0A160FHG2</accession>
<evidence type="ECO:0000256" key="7">
    <source>
        <dbReference type="SAM" id="MobiDB-lite"/>
    </source>
</evidence>
<evidence type="ECO:0000256" key="4">
    <source>
        <dbReference type="ARBA" id="ARBA00022861"/>
    </source>
</evidence>
<evidence type="ECO:0000256" key="3">
    <source>
        <dbReference type="ARBA" id="ARBA00022729"/>
    </source>
</evidence>
<evidence type="ECO:0000256" key="6">
    <source>
        <dbReference type="ARBA" id="ARBA00023157"/>
    </source>
</evidence>
<dbReference type="EMBL" id="CP014578">
    <property type="protein sequence ID" value="ANB71600.1"/>
    <property type="molecule type" value="Genomic_DNA"/>
</dbReference>
<feature type="region of interest" description="Disordered" evidence="7">
    <location>
        <begin position="763"/>
        <end position="787"/>
    </location>
</feature>
<organism evidence="8 9">
    <name type="scientific">Paraburkholderia phytofirmans OLGA172</name>
    <dbReference type="NCBI Taxonomy" id="1417228"/>
    <lineage>
        <taxon>Bacteria</taxon>
        <taxon>Pseudomonadati</taxon>
        <taxon>Pseudomonadota</taxon>
        <taxon>Betaproteobacteria</taxon>
        <taxon>Burkholderiales</taxon>
        <taxon>Burkholderiaceae</taxon>
        <taxon>Paraburkholderia</taxon>
    </lineage>
</organism>
<dbReference type="Proteomes" id="UP000076852">
    <property type="component" value="Chromosome 1"/>
</dbReference>
<dbReference type="SUPFAM" id="SSF56399">
    <property type="entry name" value="ADP-ribosylation"/>
    <property type="match status" value="1"/>
</dbReference>
<dbReference type="KEGG" id="buz:AYM40_03850"/>
<dbReference type="AlphaFoldDB" id="A0A160FHG2"/>
<keyword evidence="3" id="KW-0732">Signal</keyword>
<keyword evidence="2" id="KW-0800">Toxin</keyword>
<name>A0A160FHG2_9BURK</name>
<evidence type="ECO:0000313" key="9">
    <source>
        <dbReference type="Proteomes" id="UP000076852"/>
    </source>
</evidence>
<reference evidence="8 9" key="1">
    <citation type="journal article" date="2016" name="Gene">
        <title>PacBio SMRT assembly of a complex multi-replicon genome reveals chlorocatechol degradative operon in a region of genome plasticity.</title>
        <authorList>
            <person name="Ricker N."/>
            <person name="Shen S.Y."/>
            <person name="Goordial J."/>
            <person name="Jin S."/>
            <person name="Fulthorpe R.R."/>
        </authorList>
    </citation>
    <scope>NUCLEOTIDE SEQUENCE [LARGE SCALE GENOMIC DNA]</scope>
    <source>
        <strain evidence="8 9">OLGA172</strain>
    </source>
</reference>
<sequence>MATMATAAINSVPHGSNLLEAAAEIYDMYANGGTDREHVLTSIEGYHHDGEWNGDARELAHYIRHPGAAGLENETAVVDDLARHFSTPYNPHGEAMGHPETFALIGYAPVNDNIPGRDNWSPSVVFAVQRLHTTGDYRNDRYALYSPYDGAFLYENFNQLAYAISNTPLNEPDTPNPVHAYTSYYAMQNVLQHPMAEERLGDIGGSYGMPALPTLRPQSSGGAAPPMAMPSLTPPRADLPPPPDFDQPGPSGYQPRPRDDLKRSADTEGERQPMALYRPSIVTPAELKKLGRFSAEQTPLGKVNLDLHNFDVATNPSVIDGAGYLGTFRKLETAQQNPALVDAKNGYVYAVAPTPNMVDVNASLSANARNPDTGEVAAMGRIDYTQIRGWQKMENGKLGKFTANPDYRWDVYDQTRTAGAQPQLSRFAADNPAWSDSAHRPFATTQTHNDTTTYVPTQEPNLTQATFYNHALEKIGYLNDQQAKGQDYRGPVELIAHNGAYGTLQANVHTPAGQLFSPNGPGNTDVTVTNRAADVGGYHTFRMGDDGRFHTKVLGEDEVLRVGSDGFLNLDYAPKDPQNRNGVFRYQDNRLVHEEDHKVLTYSNAGYAYVSDHDYDSSYSQWKLTGSSNKSYAPPKSIYSYHDNSAGSARTQYEFDKDPDLALPTGATHFVTSLPGGPSTYEDTGSFIRNATQDQQQERANWLNRNNAALLFKDGFYLTATGEHTLEVRNLQGNTIKTVQTDAASQNDASGIKSDYSISDRTWSRLQSEQDRRKKFEELSKTAYAAQ</sequence>
<protein>
    <submittedName>
        <fullName evidence="8">Uncharacterized protein</fullName>
    </submittedName>
</protein>
<dbReference type="GO" id="GO:0090729">
    <property type="term" value="F:toxin activity"/>
    <property type="evidence" value="ECO:0007669"/>
    <property type="project" value="UniProtKB-KW"/>
</dbReference>
<dbReference type="GO" id="GO:0005615">
    <property type="term" value="C:extracellular space"/>
    <property type="evidence" value="ECO:0007669"/>
    <property type="project" value="InterPro"/>
</dbReference>
<keyword evidence="5" id="KW-0843">Virulence</keyword>
<keyword evidence="9" id="KW-1185">Reference proteome</keyword>
<keyword evidence="4" id="KW-0260">Enterotoxin</keyword>
<feature type="region of interest" description="Disordered" evidence="7">
    <location>
        <begin position="211"/>
        <end position="273"/>
    </location>
</feature>
<evidence type="ECO:0000313" key="8">
    <source>
        <dbReference type="EMBL" id="ANB71600.1"/>
    </source>
</evidence>
<gene>
    <name evidence="8" type="ORF">AYM40_03850</name>
</gene>
<comment type="similarity">
    <text evidence="1">Belongs to the enterotoxin A family.</text>
</comment>